<proteinExistence type="predicted"/>
<feature type="transmembrane region" description="Helical" evidence="1">
    <location>
        <begin position="56"/>
        <end position="79"/>
    </location>
</feature>
<reference evidence="4" key="1">
    <citation type="journal article" date="2019" name="Int. J. Syst. Evol. Microbiol.">
        <title>The Global Catalogue of Microorganisms (GCM) 10K type strain sequencing project: providing services to taxonomists for standard genome sequencing and annotation.</title>
        <authorList>
            <consortium name="The Broad Institute Genomics Platform"/>
            <consortium name="The Broad Institute Genome Sequencing Center for Infectious Disease"/>
            <person name="Wu L."/>
            <person name="Ma J."/>
        </authorList>
    </citation>
    <scope>NUCLEOTIDE SEQUENCE [LARGE SCALE GENOMIC DNA]</scope>
    <source>
        <strain evidence="4">JCM 14736</strain>
    </source>
</reference>
<feature type="domain" description="DUF2510" evidence="2">
    <location>
        <begin position="13"/>
        <end position="36"/>
    </location>
</feature>
<keyword evidence="1" id="KW-1133">Transmembrane helix</keyword>
<evidence type="ECO:0000313" key="4">
    <source>
        <dbReference type="Proteomes" id="UP001500851"/>
    </source>
</evidence>
<keyword evidence="4" id="KW-1185">Reference proteome</keyword>
<gene>
    <name evidence="3" type="ORF">GCM10009768_14300</name>
</gene>
<dbReference type="EMBL" id="BAAAOB010000001">
    <property type="protein sequence ID" value="GAA1786551.1"/>
    <property type="molecule type" value="Genomic_DNA"/>
</dbReference>
<dbReference type="Pfam" id="PF10708">
    <property type="entry name" value="DUF2510"/>
    <property type="match status" value="1"/>
</dbReference>
<name>A0ABP4XP09_9MICO</name>
<organism evidence="3 4">
    <name type="scientific">Leucobacter iarius</name>
    <dbReference type="NCBI Taxonomy" id="333963"/>
    <lineage>
        <taxon>Bacteria</taxon>
        <taxon>Bacillati</taxon>
        <taxon>Actinomycetota</taxon>
        <taxon>Actinomycetes</taxon>
        <taxon>Micrococcales</taxon>
        <taxon>Microbacteriaceae</taxon>
        <taxon>Leucobacter</taxon>
    </lineage>
</organism>
<evidence type="ECO:0000313" key="3">
    <source>
        <dbReference type="EMBL" id="GAA1786551.1"/>
    </source>
</evidence>
<sequence length="122" mass="13273">MSPDTRPEPRSEAGWRPAQAPGVVRWWDGDGWTDHIMVKGRETTIEDRRSALGDQLFLFEITMILLGVAAVIGGGAGFLPEGMSGTPVTGFIGAAIAILVNTRQQQRRLSRTRTGEQYPPAP</sequence>
<accession>A0ABP4XP09</accession>
<dbReference type="InterPro" id="IPR018929">
    <property type="entry name" value="DUF2510"/>
</dbReference>
<dbReference type="RefSeq" id="WP_344030978.1">
    <property type="nucleotide sequence ID" value="NZ_BAAAOB010000001.1"/>
</dbReference>
<dbReference type="Proteomes" id="UP001500851">
    <property type="component" value="Unassembled WGS sequence"/>
</dbReference>
<feature type="transmembrane region" description="Helical" evidence="1">
    <location>
        <begin position="85"/>
        <end position="102"/>
    </location>
</feature>
<comment type="caution">
    <text evidence="3">The sequence shown here is derived from an EMBL/GenBank/DDBJ whole genome shotgun (WGS) entry which is preliminary data.</text>
</comment>
<evidence type="ECO:0000259" key="2">
    <source>
        <dbReference type="Pfam" id="PF10708"/>
    </source>
</evidence>
<keyword evidence="1" id="KW-0812">Transmembrane</keyword>
<protein>
    <recommendedName>
        <fullName evidence="2">DUF2510 domain-containing protein</fullName>
    </recommendedName>
</protein>
<evidence type="ECO:0000256" key="1">
    <source>
        <dbReference type="SAM" id="Phobius"/>
    </source>
</evidence>
<keyword evidence="1" id="KW-0472">Membrane</keyword>